<dbReference type="Proteomes" id="UP000240883">
    <property type="component" value="Unassembled WGS sequence"/>
</dbReference>
<dbReference type="InterPro" id="IPR018849">
    <property type="entry name" value="Urb2/Npa2_C"/>
</dbReference>
<reference evidence="3 4" key="1">
    <citation type="journal article" date="2018" name="Front. Microbiol.">
        <title>Genome-Wide Analysis of Corynespora cassiicola Leaf Fall Disease Putative Effectors.</title>
        <authorList>
            <person name="Lopez D."/>
            <person name="Ribeiro S."/>
            <person name="Label P."/>
            <person name="Fumanal B."/>
            <person name="Venisse J.S."/>
            <person name="Kohler A."/>
            <person name="de Oliveira R.R."/>
            <person name="Labutti K."/>
            <person name="Lipzen A."/>
            <person name="Lail K."/>
            <person name="Bauer D."/>
            <person name="Ohm R.A."/>
            <person name="Barry K.W."/>
            <person name="Spatafora J."/>
            <person name="Grigoriev I.V."/>
            <person name="Martin F.M."/>
            <person name="Pujade-Renaud V."/>
        </authorList>
    </citation>
    <scope>NUCLEOTIDE SEQUENCE [LARGE SCALE GENOMIC DNA]</scope>
    <source>
        <strain evidence="3 4">Philippines</strain>
    </source>
</reference>
<dbReference type="InterPro" id="IPR016024">
    <property type="entry name" value="ARM-type_fold"/>
</dbReference>
<name>A0A2T2NL51_CORCC</name>
<organism evidence="3 4">
    <name type="scientific">Corynespora cassiicola Philippines</name>
    <dbReference type="NCBI Taxonomy" id="1448308"/>
    <lineage>
        <taxon>Eukaryota</taxon>
        <taxon>Fungi</taxon>
        <taxon>Dikarya</taxon>
        <taxon>Ascomycota</taxon>
        <taxon>Pezizomycotina</taxon>
        <taxon>Dothideomycetes</taxon>
        <taxon>Pleosporomycetidae</taxon>
        <taxon>Pleosporales</taxon>
        <taxon>Corynesporascaceae</taxon>
        <taxon>Corynespora</taxon>
    </lineage>
</organism>
<dbReference type="InterPro" id="IPR052609">
    <property type="entry name" value="Ribosome_Biogenesis_Reg"/>
</dbReference>
<dbReference type="SUPFAM" id="SSF48371">
    <property type="entry name" value="ARM repeat"/>
    <property type="match status" value="1"/>
</dbReference>
<evidence type="ECO:0000313" key="3">
    <source>
        <dbReference type="EMBL" id="PSN66089.1"/>
    </source>
</evidence>
<dbReference type="GO" id="GO:0005730">
    <property type="term" value="C:nucleolus"/>
    <property type="evidence" value="ECO:0007669"/>
    <property type="project" value="TreeGrafter"/>
</dbReference>
<dbReference type="PANTHER" id="PTHR15682">
    <property type="entry name" value="UNHEALTHY RIBOSOME BIOGENESIS PROTEIN 2 HOMOLOG"/>
    <property type="match status" value="1"/>
</dbReference>
<dbReference type="GO" id="GO:0042254">
    <property type="term" value="P:ribosome biogenesis"/>
    <property type="evidence" value="ECO:0007669"/>
    <property type="project" value="TreeGrafter"/>
</dbReference>
<gene>
    <name evidence="3" type="ORF">BS50DRAFT_677372</name>
</gene>
<evidence type="ECO:0000259" key="2">
    <source>
        <dbReference type="Pfam" id="PF10441"/>
    </source>
</evidence>
<dbReference type="OrthoDB" id="160374at2759"/>
<evidence type="ECO:0000313" key="4">
    <source>
        <dbReference type="Proteomes" id="UP000240883"/>
    </source>
</evidence>
<dbReference type="PANTHER" id="PTHR15682:SF2">
    <property type="entry name" value="UNHEALTHY RIBOSOME BIOGENESIS PROTEIN 2 HOMOLOG"/>
    <property type="match status" value="1"/>
</dbReference>
<feature type="domain" description="Nucleolar 27S pre-rRNA processing Urb2/Npa2 C-terminal" evidence="2">
    <location>
        <begin position="1256"/>
        <end position="1485"/>
    </location>
</feature>
<keyword evidence="4" id="KW-1185">Reference proteome</keyword>
<evidence type="ECO:0000256" key="1">
    <source>
        <dbReference type="SAM" id="MobiDB-lite"/>
    </source>
</evidence>
<feature type="region of interest" description="Disordered" evidence="1">
    <location>
        <begin position="129"/>
        <end position="175"/>
    </location>
</feature>
<proteinExistence type="predicted"/>
<accession>A0A2T2NL51</accession>
<sequence>MAANPSAAQTPTLPRLIAINKDFTDLNEQISQAAQIIGLSQDWDVPQKQNADRSAHNVVGPRAEWALRWVLDKLKNQADPGAQARANSRSWMLLQWTIEILPISRCANHLRDADFLSILEQTLQESFGRENAAENTSWEARNQDESDSSETVQGESPSRKRKRPSSGTANPSKKVNLGKNGLQQLFIAVRSVICAITIKANIQSGLGQTVDSELMKMVLRGESYQADQAARVMKYWLMAAQSLLALGTRTHSEELESVLDLSPVQELWDLRRVDAEDESGTSAEQFSAECLIPTLGLLESLRTISESTYHGHSYHLEVGDRIRHLEKLIERHLLAPARAAFFSTQSPESEAEPDTKYPEAGSFRVYLAPLSAKLLQAAQLEDANEPVPVFFNSLYRAVPELLDLAIRFSPLRTPKKRLTEKPWIQAVFVALVDSIGCSLKAPEFGAPQASFTALEGCLNVLTQQDIAIDTEILRDLFWFHSGVKYPLNQERNINWPLVAALVQLEPGMFLGDPKSRPSNSEERPVELAGFLFNQISATNFTDSTAADGEPMDIDGGDPDVGVAKSRYTFGRDETLSRVIIPIMSAFARNRDLIGFLGKWDDQLCQTATISREPLKELEVPIWQDRALPIALAKLFEQSLTPTQISKLFQEHSDRIEALSVLGEVSGSDALELLKEAFSSTVIVRAMLECLESDETVEAVKPQLLSLLKSFASHVHTDNHGSDLSLDASWLVLCQLLNIIWPIGLHGSSAMQQEVLIPITEHASKDVATSRNHESERKIGSSTRAAAVLFLLCACGHLQTIPDRAELVRGYLRKALKSLSTSRFDLDDLRRIIEVFCTEFAPLIKFLKEDARQEAIFKLLLSISEFEKEHAKQVAEALTQSISRDGGAAVQEPFISALLQALKDGENEPLKAIVESSFLQINPLSVSREQREAALDELLKLLDASPNDSALVLNIMVRFMHVPNATAKIASSGGCLFDIAQKLHDEKLESPSELQSLQMLVQLTLGHIIPNKDQDQNKRYLEKFEGKLASASKKAHKCFPARIAILRGTFLAQKEPSLLSPKAYVKVLSSCLKEGVPWEAVVVDALSEGASKLSSSNDDLFSTAKASLQSWIASKVDMKNVIATKHELSATLPAELWPRVHAIVAKFQLYSSIQWLVEFSVGVLNQPIDGLGIISVLRSFRQAMSGLSTREKLELVFQCIQEKEGAHVSQYRLAHTIISTLEEKPGEDAEVKQQQLSLLPKLCLMLPKSPDHASFNAILDCINTILREKPLLGDQHGIETLLAALAKMASRNGPALPNEQASNLFSRLCETSRLVVLLHRSRLGHRFHLVLPLLQSLLFCLFVPHAGRGASLPPWLKSVSPSHSVRLTPANAAQYTHLLGTLCSPTQSSVQKNKFGSAISSKKTLNDPVKAAREYTSEYLYPLLSSYSRFQLNGRLEPEVRAKLIAGIMEAVGLAATNKSFLDAMFAGMDRSTKDVWRGVWAEYEREHGRKEIKAGQ</sequence>
<dbReference type="Pfam" id="PF10441">
    <property type="entry name" value="Urb2"/>
    <property type="match status" value="1"/>
</dbReference>
<dbReference type="STRING" id="1448308.A0A2T2NL51"/>
<protein>
    <recommendedName>
        <fullName evidence="2">Nucleolar 27S pre-rRNA processing Urb2/Npa2 C-terminal domain-containing protein</fullName>
    </recommendedName>
</protein>
<dbReference type="EMBL" id="KZ678136">
    <property type="protein sequence ID" value="PSN66089.1"/>
    <property type="molecule type" value="Genomic_DNA"/>
</dbReference>